<name>A0A4R1ET92_9GAMM</name>
<proteinExistence type="inferred from homology"/>
<comment type="similarity">
    <text evidence="1 10">Belongs to the GHMP kinase family. IspE subfamily.</text>
</comment>
<dbReference type="Gene3D" id="3.30.70.890">
    <property type="entry name" value="GHMP kinase, C-terminal domain"/>
    <property type="match status" value="1"/>
</dbReference>
<evidence type="ECO:0000256" key="2">
    <source>
        <dbReference type="ARBA" id="ARBA00012052"/>
    </source>
</evidence>
<dbReference type="Pfam" id="PF00288">
    <property type="entry name" value="GHMP_kinases_N"/>
    <property type="match status" value="1"/>
</dbReference>
<dbReference type="UniPathway" id="UPA00056">
    <property type="reaction ID" value="UER00094"/>
</dbReference>
<feature type="domain" description="GHMP kinase C-terminal" evidence="12">
    <location>
        <begin position="215"/>
        <end position="270"/>
    </location>
</feature>
<dbReference type="InterPro" id="IPR013750">
    <property type="entry name" value="GHMP_kinase_C_dom"/>
</dbReference>
<evidence type="ECO:0000313" key="13">
    <source>
        <dbReference type="EMBL" id="TCJ84836.1"/>
    </source>
</evidence>
<reference evidence="13 14" key="1">
    <citation type="submission" date="2019-03" db="EMBL/GenBank/DDBJ databases">
        <title>Genomic Encyclopedia of Type Strains, Phase IV (KMG-IV): sequencing the most valuable type-strain genomes for metagenomic binning, comparative biology and taxonomic classification.</title>
        <authorList>
            <person name="Goeker M."/>
        </authorList>
    </citation>
    <scope>NUCLEOTIDE SEQUENCE [LARGE SCALE GENOMIC DNA]</scope>
    <source>
        <strain evidence="13 14">DSM 24830</strain>
    </source>
</reference>
<keyword evidence="8 10" id="KW-0414">Isoprene biosynthesis</keyword>
<comment type="pathway">
    <text evidence="10">Isoprenoid biosynthesis; isopentenyl diphosphate biosynthesis via DXP pathway; isopentenyl diphosphate from 1-deoxy-D-xylulose 5-phosphate: step 3/6.</text>
</comment>
<dbReference type="GO" id="GO:0005524">
    <property type="term" value="F:ATP binding"/>
    <property type="evidence" value="ECO:0007669"/>
    <property type="project" value="UniProtKB-UniRule"/>
</dbReference>
<dbReference type="InterPro" id="IPR020568">
    <property type="entry name" value="Ribosomal_Su5_D2-typ_SF"/>
</dbReference>
<dbReference type="PANTHER" id="PTHR43527">
    <property type="entry name" value="4-DIPHOSPHOCYTIDYL-2-C-METHYL-D-ERYTHRITOL KINASE, CHLOROPLASTIC"/>
    <property type="match status" value="1"/>
</dbReference>
<dbReference type="Proteomes" id="UP000294887">
    <property type="component" value="Unassembled WGS sequence"/>
</dbReference>
<comment type="function">
    <text evidence="10">Catalyzes the phosphorylation of the position 2 hydroxy group of 4-diphosphocytidyl-2C-methyl-D-erythritol.</text>
</comment>
<dbReference type="EMBL" id="SMFQ01000004">
    <property type="protein sequence ID" value="TCJ84836.1"/>
    <property type="molecule type" value="Genomic_DNA"/>
</dbReference>
<dbReference type="EC" id="2.7.1.148" evidence="2 10"/>
<gene>
    <name evidence="10" type="primary">ispE</name>
    <name evidence="13" type="ORF">EV695_2799</name>
</gene>
<dbReference type="PIRSF" id="PIRSF010376">
    <property type="entry name" value="IspE"/>
    <property type="match status" value="1"/>
</dbReference>
<evidence type="ECO:0000313" key="14">
    <source>
        <dbReference type="Proteomes" id="UP000294887"/>
    </source>
</evidence>
<evidence type="ECO:0000259" key="12">
    <source>
        <dbReference type="Pfam" id="PF08544"/>
    </source>
</evidence>
<dbReference type="InterPro" id="IPR006204">
    <property type="entry name" value="GHMP_kinase_N_dom"/>
</dbReference>
<evidence type="ECO:0000256" key="7">
    <source>
        <dbReference type="ARBA" id="ARBA00022840"/>
    </source>
</evidence>
<comment type="caution">
    <text evidence="13">The sequence shown here is derived from an EMBL/GenBank/DDBJ whole genome shotgun (WGS) entry which is preliminary data.</text>
</comment>
<dbReference type="InterPro" id="IPR036554">
    <property type="entry name" value="GHMP_kinase_C_sf"/>
</dbReference>
<sequence length="297" mass="32483">MVAKLTLPAPAKLNLFLHITAQREDGYHLLQTVFQLLDYSDEITLEIRQDGKIIRNESNKNFNALDQIPLESDLCVRAAKLLQSHTNSKFGVEITLDKKLPIGGGIGGGSSDAATVLLGLNELWGCQLTIQELAELGLKLGADVPVFIHGHSAWGEGIGEQLTPINLPESWFLVIQPDISVSTAEIFADQGLTRDCDALTIARFLNDDVFTKQSNVFEIVVKKKYPKIANALEWLTSFSEARLTGTGSCIFAKFKSEDEVNQVLDALAKSPNNWQGFVAKGVNQSPLHNAIAALQKT</sequence>
<dbReference type="OrthoDB" id="9809438at2"/>
<dbReference type="SUPFAM" id="SSF54211">
    <property type="entry name" value="Ribosomal protein S5 domain 2-like"/>
    <property type="match status" value="1"/>
</dbReference>
<evidence type="ECO:0000256" key="10">
    <source>
        <dbReference type="HAMAP-Rule" id="MF_00061"/>
    </source>
</evidence>
<feature type="binding site" evidence="10">
    <location>
        <begin position="101"/>
        <end position="111"/>
    </location>
    <ligand>
        <name>ATP</name>
        <dbReference type="ChEBI" id="CHEBI:30616"/>
    </ligand>
</feature>
<evidence type="ECO:0000256" key="3">
    <source>
        <dbReference type="ARBA" id="ARBA00017473"/>
    </source>
</evidence>
<evidence type="ECO:0000256" key="4">
    <source>
        <dbReference type="ARBA" id="ARBA00022679"/>
    </source>
</evidence>
<dbReference type="InterPro" id="IPR004424">
    <property type="entry name" value="IspE"/>
</dbReference>
<dbReference type="Pfam" id="PF08544">
    <property type="entry name" value="GHMP_kinases_C"/>
    <property type="match status" value="1"/>
</dbReference>
<comment type="catalytic activity">
    <reaction evidence="10">
        <text>4-CDP-2-C-methyl-D-erythritol + ATP = 4-CDP-2-C-methyl-D-erythritol 2-phosphate + ADP + H(+)</text>
        <dbReference type="Rhea" id="RHEA:18437"/>
        <dbReference type="ChEBI" id="CHEBI:15378"/>
        <dbReference type="ChEBI" id="CHEBI:30616"/>
        <dbReference type="ChEBI" id="CHEBI:57823"/>
        <dbReference type="ChEBI" id="CHEBI:57919"/>
        <dbReference type="ChEBI" id="CHEBI:456216"/>
        <dbReference type="EC" id="2.7.1.148"/>
    </reaction>
</comment>
<dbReference type="RefSeq" id="WP_131906568.1">
    <property type="nucleotide sequence ID" value="NZ_BAAAFU010000006.1"/>
</dbReference>
<keyword evidence="14" id="KW-1185">Reference proteome</keyword>
<dbReference type="GO" id="GO:0019288">
    <property type="term" value="P:isopentenyl diphosphate biosynthetic process, methylerythritol 4-phosphate pathway"/>
    <property type="evidence" value="ECO:0007669"/>
    <property type="project" value="UniProtKB-UniRule"/>
</dbReference>
<organism evidence="13 14">
    <name type="scientific">Cocleimonas flava</name>
    <dbReference type="NCBI Taxonomy" id="634765"/>
    <lineage>
        <taxon>Bacteria</taxon>
        <taxon>Pseudomonadati</taxon>
        <taxon>Pseudomonadota</taxon>
        <taxon>Gammaproteobacteria</taxon>
        <taxon>Thiotrichales</taxon>
        <taxon>Thiotrichaceae</taxon>
        <taxon>Cocleimonas</taxon>
    </lineage>
</organism>
<evidence type="ECO:0000256" key="9">
    <source>
        <dbReference type="ARBA" id="ARBA00032554"/>
    </source>
</evidence>
<feature type="active site" evidence="10">
    <location>
        <position position="143"/>
    </location>
</feature>
<keyword evidence="6 10" id="KW-0418">Kinase</keyword>
<keyword evidence="5 10" id="KW-0547">Nucleotide-binding</keyword>
<keyword evidence="4 10" id="KW-0808">Transferase</keyword>
<evidence type="ECO:0000256" key="1">
    <source>
        <dbReference type="ARBA" id="ARBA00009684"/>
    </source>
</evidence>
<dbReference type="GO" id="GO:0050515">
    <property type="term" value="F:4-(cytidine 5'-diphospho)-2-C-methyl-D-erythritol kinase activity"/>
    <property type="evidence" value="ECO:0007669"/>
    <property type="project" value="UniProtKB-UniRule"/>
</dbReference>
<dbReference type="Gene3D" id="3.30.230.10">
    <property type="match status" value="1"/>
</dbReference>
<feature type="domain" description="GHMP kinase N-terminal" evidence="11">
    <location>
        <begin position="74"/>
        <end position="150"/>
    </location>
</feature>
<feature type="active site" evidence="10">
    <location>
        <position position="12"/>
    </location>
</feature>
<dbReference type="PANTHER" id="PTHR43527:SF2">
    <property type="entry name" value="4-DIPHOSPHOCYTIDYL-2-C-METHYL-D-ERYTHRITOL KINASE, CHLOROPLASTIC"/>
    <property type="match status" value="1"/>
</dbReference>
<evidence type="ECO:0000256" key="8">
    <source>
        <dbReference type="ARBA" id="ARBA00023229"/>
    </source>
</evidence>
<evidence type="ECO:0000256" key="5">
    <source>
        <dbReference type="ARBA" id="ARBA00022741"/>
    </source>
</evidence>
<dbReference type="AlphaFoldDB" id="A0A4R1ET92"/>
<evidence type="ECO:0000256" key="6">
    <source>
        <dbReference type="ARBA" id="ARBA00022777"/>
    </source>
</evidence>
<dbReference type="HAMAP" id="MF_00061">
    <property type="entry name" value="IspE"/>
    <property type="match status" value="1"/>
</dbReference>
<dbReference type="GO" id="GO:0016114">
    <property type="term" value="P:terpenoid biosynthetic process"/>
    <property type="evidence" value="ECO:0007669"/>
    <property type="project" value="UniProtKB-UniRule"/>
</dbReference>
<accession>A0A4R1ET92</accession>
<dbReference type="SUPFAM" id="SSF55060">
    <property type="entry name" value="GHMP Kinase, C-terminal domain"/>
    <property type="match status" value="1"/>
</dbReference>
<dbReference type="NCBIfam" id="TIGR00154">
    <property type="entry name" value="ispE"/>
    <property type="match status" value="1"/>
</dbReference>
<evidence type="ECO:0000259" key="11">
    <source>
        <dbReference type="Pfam" id="PF00288"/>
    </source>
</evidence>
<protein>
    <recommendedName>
        <fullName evidence="3 10">4-diphosphocytidyl-2-C-methyl-D-erythritol kinase</fullName>
        <shortName evidence="10">CMK</shortName>
        <ecNumber evidence="2 10">2.7.1.148</ecNumber>
    </recommendedName>
    <alternativeName>
        <fullName evidence="9 10">4-(cytidine-5'-diphospho)-2-C-methyl-D-erythritol kinase</fullName>
    </alternativeName>
</protein>
<keyword evidence="7 10" id="KW-0067">ATP-binding</keyword>
<dbReference type="InterPro" id="IPR014721">
    <property type="entry name" value="Ribsml_uS5_D2-typ_fold_subgr"/>
</dbReference>